<dbReference type="Gene3D" id="3.30.450.150">
    <property type="entry name" value="Haem-degrading domain"/>
    <property type="match status" value="1"/>
</dbReference>
<name>W6JZ41_9MICO</name>
<dbReference type="AlphaFoldDB" id="W6JZ41"/>
<sequence length="155" mass="15459">MNDTPLIVNRPQLTYAAARLALDAAVAEAERIGGAFNVAVADTGGVLLAFARMDGAFAESGAIARDKAWTVASFAGLPSRALYEAIEAEPAVRDGIGGRDRVAAFGGGVPIRIDGALAGAVGASGGSAAQDEQVAQAGADAVIAAYESVAKEGRS</sequence>
<evidence type="ECO:0008006" key="3">
    <source>
        <dbReference type="Google" id="ProtNLM"/>
    </source>
</evidence>
<organism evidence="1 2">
    <name type="scientific">Nostocoides australiense Ben110</name>
    <dbReference type="NCBI Taxonomy" id="1193182"/>
    <lineage>
        <taxon>Bacteria</taxon>
        <taxon>Bacillati</taxon>
        <taxon>Actinomycetota</taxon>
        <taxon>Actinomycetes</taxon>
        <taxon>Micrococcales</taxon>
        <taxon>Intrasporangiaceae</taxon>
        <taxon>Nostocoides</taxon>
    </lineage>
</organism>
<evidence type="ECO:0000313" key="1">
    <source>
        <dbReference type="EMBL" id="CCH73940.1"/>
    </source>
</evidence>
<dbReference type="InterPro" id="IPR038084">
    <property type="entry name" value="PduO/GlcC-like_sf"/>
</dbReference>
<dbReference type="InterPro" id="IPR052517">
    <property type="entry name" value="GlcG_carb_metab_protein"/>
</dbReference>
<comment type="caution">
    <text evidence="1">The sequence shown here is derived from an EMBL/GenBank/DDBJ whole genome shotgun (WGS) entry which is preliminary data.</text>
</comment>
<dbReference type="PANTHER" id="PTHR34309">
    <property type="entry name" value="SLR1406 PROTEIN"/>
    <property type="match status" value="1"/>
</dbReference>
<dbReference type="PANTHER" id="PTHR34309:SF1">
    <property type="entry name" value="PROTEIN GLCG"/>
    <property type="match status" value="1"/>
</dbReference>
<dbReference type="SUPFAM" id="SSF143744">
    <property type="entry name" value="GlcG-like"/>
    <property type="match status" value="1"/>
</dbReference>
<accession>W6JZ41</accession>
<protein>
    <recommendedName>
        <fullName evidence="3">Heme-binding protein</fullName>
    </recommendedName>
</protein>
<dbReference type="STRING" id="1193182.BN11_3560006"/>
<dbReference type="EMBL" id="CAJA01000286">
    <property type="protein sequence ID" value="CCH73940.1"/>
    <property type="molecule type" value="Genomic_DNA"/>
</dbReference>
<dbReference type="Proteomes" id="UP000035763">
    <property type="component" value="Unassembled WGS sequence"/>
</dbReference>
<evidence type="ECO:0000313" key="2">
    <source>
        <dbReference type="Proteomes" id="UP000035763"/>
    </source>
</evidence>
<reference evidence="1 2" key="1">
    <citation type="journal article" date="2013" name="ISME J.">
        <title>A metabolic model for members of the genus Tetrasphaera involved in enhanced biological phosphorus removal.</title>
        <authorList>
            <person name="Kristiansen R."/>
            <person name="Nguyen H.T.T."/>
            <person name="Saunders A.M."/>
            <person name="Nielsen J.L."/>
            <person name="Wimmer R."/>
            <person name="Le V.Q."/>
            <person name="McIlroy S.J."/>
            <person name="Petrovski S."/>
            <person name="Seviour R.J."/>
            <person name="Calteau A."/>
            <person name="Nielsen K.L."/>
            <person name="Nielsen P.H."/>
        </authorList>
    </citation>
    <scope>NUCLEOTIDE SEQUENCE [LARGE SCALE GENOMIC DNA]</scope>
    <source>
        <strain evidence="1 2">Ben110</strain>
    </source>
</reference>
<dbReference type="InterPro" id="IPR005624">
    <property type="entry name" value="PduO/GlcC-like"/>
</dbReference>
<dbReference type="Pfam" id="PF03928">
    <property type="entry name" value="HbpS-like"/>
    <property type="match status" value="1"/>
</dbReference>
<proteinExistence type="predicted"/>
<gene>
    <name evidence="1" type="ORF">BN11_3560006</name>
</gene>
<dbReference type="RefSeq" id="WP_048699501.1">
    <property type="nucleotide sequence ID" value="NZ_HG764815.1"/>
</dbReference>
<dbReference type="OrthoDB" id="9778896at2"/>
<keyword evidence="2" id="KW-1185">Reference proteome</keyword>